<evidence type="ECO:0000313" key="3">
    <source>
        <dbReference type="Proteomes" id="UP000319375"/>
    </source>
</evidence>
<feature type="chain" id="PRO_5038339552" description="Lipoprotein" evidence="1">
    <location>
        <begin position="20"/>
        <end position="138"/>
    </location>
</feature>
<evidence type="ECO:0000256" key="1">
    <source>
        <dbReference type="SAM" id="SignalP"/>
    </source>
</evidence>
<organism evidence="2 3">
    <name type="scientific">Tsukamurella conjunctivitidis</name>
    <dbReference type="NCBI Taxonomy" id="2592068"/>
    <lineage>
        <taxon>Bacteria</taxon>
        <taxon>Bacillati</taxon>
        <taxon>Actinomycetota</taxon>
        <taxon>Actinomycetes</taxon>
        <taxon>Mycobacteriales</taxon>
        <taxon>Tsukamurellaceae</taxon>
        <taxon>Tsukamurella</taxon>
    </lineage>
</organism>
<evidence type="ECO:0000313" key="2">
    <source>
        <dbReference type="EMBL" id="TWS27261.1"/>
    </source>
</evidence>
<dbReference type="RefSeq" id="WP_146488575.1">
    <property type="nucleotide sequence ID" value="NZ_VIGX01000015.1"/>
</dbReference>
<dbReference type="AlphaFoldDB" id="A0A5C5RZ65"/>
<dbReference type="EMBL" id="VIGX01000015">
    <property type="protein sequence ID" value="TWS27261.1"/>
    <property type="molecule type" value="Genomic_DNA"/>
</dbReference>
<proteinExistence type="predicted"/>
<protein>
    <recommendedName>
        <fullName evidence="4">Lipoprotein</fullName>
    </recommendedName>
</protein>
<name>A0A5C5RZ65_9ACTN</name>
<keyword evidence="3" id="KW-1185">Reference proteome</keyword>
<keyword evidence="1" id="KW-0732">Signal</keyword>
<dbReference type="Proteomes" id="UP000319375">
    <property type="component" value="Unassembled WGS sequence"/>
</dbReference>
<reference evidence="2 3" key="1">
    <citation type="submission" date="2019-06" db="EMBL/GenBank/DDBJ databases">
        <title>Tsukamurella conjunctivitidis sp. nov., Tsukamurella assacharolytica sp. nov. and Tsukamurella sputae sp. nov. isolated from patients with conjunctivitis, bacteraemia (lymphoma) and respiratory infection (sputum) in Hong Kong.</title>
        <authorList>
            <person name="Teng J.L.L."/>
            <person name="Lee H.H."/>
            <person name="Fong J.Y.H."/>
            <person name="Fok K.M.N."/>
            <person name="Lau S.K.P."/>
            <person name="Woo P.C.Y."/>
        </authorList>
    </citation>
    <scope>NUCLEOTIDE SEQUENCE [LARGE SCALE GENOMIC DNA]</scope>
    <source>
        <strain evidence="2 3">HKU72</strain>
    </source>
</reference>
<feature type="signal peptide" evidence="1">
    <location>
        <begin position="1"/>
        <end position="19"/>
    </location>
</feature>
<evidence type="ECO:0008006" key="4">
    <source>
        <dbReference type="Google" id="ProtNLM"/>
    </source>
</evidence>
<comment type="caution">
    <text evidence="2">The sequence shown here is derived from an EMBL/GenBank/DDBJ whole genome shotgun (WGS) entry which is preliminary data.</text>
</comment>
<gene>
    <name evidence="2" type="ORF">FK530_19125</name>
</gene>
<accession>A0A5C5RZ65</accession>
<dbReference type="PROSITE" id="PS51257">
    <property type="entry name" value="PROKAR_LIPOPROTEIN"/>
    <property type="match status" value="1"/>
</dbReference>
<sequence length="138" mass="13910">MKINMGAAAAVLAAGLLVAACGAKGDDGPPKLTGADASLVAQADCGTDGVAGVHIKYGLIDEDHLIGRNAITLTIGKGSEKFDNRYGIGSDSKNVLFTITTSPTTGTCTTTLTDGNKGDVIAEKKSAGKIELQVLMTG</sequence>